<name>A0AA86RWV4_9FABA</name>
<dbReference type="EMBL" id="OY731398">
    <property type="protein sequence ID" value="CAJ1872805.1"/>
    <property type="molecule type" value="Genomic_DNA"/>
</dbReference>
<evidence type="ECO:0000313" key="2">
    <source>
        <dbReference type="Proteomes" id="UP001189624"/>
    </source>
</evidence>
<organism evidence="1 2">
    <name type="scientific">Sphenostylis stenocarpa</name>
    <dbReference type="NCBI Taxonomy" id="92480"/>
    <lineage>
        <taxon>Eukaryota</taxon>
        <taxon>Viridiplantae</taxon>
        <taxon>Streptophyta</taxon>
        <taxon>Embryophyta</taxon>
        <taxon>Tracheophyta</taxon>
        <taxon>Spermatophyta</taxon>
        <taxon>Magnoliopsida</taxon>
        <taxon>eudicotyledons</taxon>
        <taxon>Gunneridae</taxon>
        <taxon>Pentapetalae</taxon>
        <taxon>rosids</taxon>
        <taxon>fabids</taxon>
        <taxon>Fabales</taxon>
        <taxon>Fabaceae</taxon>
        <taxon>Papilionoideae</taxon>
        <taxon>50 kb inversion clade</taxon>
        <taxon>NPAAA clade</taxon>
        <taxon>indigoferoid/millettioid clade</taxon>
        <taxon>Phaseoleae</taxon>
        <taxon>Sphenostylis</taxon>
    </lineage>
</organism>
<proteinExistence type="predicted"/>
<dbReference type="AlphaFoldDB" id="A0AA86RWV4"/>
<reference evidence="1" key="1">
    <citation type="submission" date="2023-10" db="EMBL/GenBank/DDBJ databases">
        <authorList>
            <person name="Domelevo Entfellner J.-B."/>
        </authorList>
    </citation>
    <scope>NUCLEOTIDE SEQUENCE</scope>
</reference>
<dbReference type="Proteomes" id="UP001189624">
    <property type="component" value="Chromosome 1"/>
</dbReference>
<evidence type="ECO:0000313" key="1">
    <source>
        <dbReference type="EMBL" id="CAJ1872805.1"/>
    </source>
</evidence>
<protein>
    <submittedName>
        <fullName evidence="1">Uncharacterized protein</fullName>
    </submittedName>
</protein>
<accession>A0AA86RWV4</accession>
<dbReference type="Gramene" id="rna-AYBTSS11_LOCUS2473">
    <property type="protein sequence ID" value="CAJ1872805.1"/>
    <property type="gene ID" value="gene-AYBTSS11_LOCUS2473"/>
</dbReference>
<sequence>MVLVSVGVVISSYGEIQFNVLGTVYQVTGIIAEALRLGNPRLRYSCQFSLTLTLTHEGMGLWLVLMKPSNIKVRDVGTSQHQNIQDESAKELLTQKNADDDIDNREETLCYDSVSDTHLD</sequence>
<gene>
    <name evidence="1" type="ORF">AYBTSS11_LOCUS2473</name>
</gene>
<keyword evidence="2" id="KW-1185">Reference proteome</keyword>